<name>A0ABX0XBJ9_9BACT</name>
<protein>
    <submittedName>
        <fullName evidence="1">Uncharacterized protein</fullName>
    </submittedName>
</protein>
<evidence type="ECO:0000313" key="2">
    <source>
        <dbReference type="Proteomes" id="UP000770785"/>
    </source>
</evidence>
<dbReference type="EMBL" id="JAATJH010000002">
    <property type="protein sequence ID" value="NJC26314.1"/>
    <property type="molecule type" value="Genomic_DNA"/>
</dbReference>
<accession>A0ABX0XBJ9</accession>
<evidence type="ECO:0000313" key="1">
    <source>
        <dbReference type="EMBL" id="NJC26314.1"/>
    </source>
</evidence>
<comment type="caution">
    <text evidence="1">The sequence shown here is derived from an EMBL/GenBank/DDBJ whole genome shotgun (WGS) entry which is preliminary data.</text>
</comment>
<keyword evidence="2" id="KW-1185">Reference proteome</keyword>
<reference evidence="1 2" key="1">
    <citation type="submission" date="2020-03" db="EMBL/GenBank/DDBJ databases">
        <title>Genomic Encyclopedia of Type Strains, Phase IV (KMG-IV): sequencing the most valuable type-strain genomes for metagenomic binning, comparative biology and taxonomic classification.</title>
        <authorList>
            <person name="Goeker M."/>
        </authorList>
    </citation>
    <scope>NUCLEOTIDE SEQUENCE [LARGE SCALE GENOMIC DNA]</scope>
    <source>
        <strain evidence="1 2">DSM 105096</strain>
    </source>
</reference>
<dbReference type="Proteomes" id="UP000770785">
    <property type="component" value="Unassembled WGS sequence"/>
</dbReference>
<gene>
    <name evidence="1" type="ORF">GGR27_001813</name>
</gene>
<proteinExistence type="predicted"/>
<sequence>MSSCNRTVSELSETYVNPLRNYKFSCQLIDSTDVRAALPALEKEFGSFVDCPDVYRPKLLAALSFYPELKGIRITIVQKPLKTSMAARPANYAFARNKRRYNIYVDDITDKVTDFRRYPYSAQIGCFVHELGHVAYYEQRSNARLTYDGLSYVSRQKYRSHYEELADHNSLSHGGGYYGYMYRNYTLNEAGISKKYRLFKRANYYTGKKLLELHNEQRTERGLSPCQPPLADSAKVFRPTLPIK</sequence>
<dbReference type="RefSeq" id="WP_168037066.1">
    <property type="nucleotide sequence ID" value="NZ_JAATJH010000002.1"/>
</dbReference>
<organism evidence="1 2">
    <name type="scientific">Neolewinella antarctica</name>
    <dbReference type="NCBI Taxonomy" id="442734"/>
    <lineage>
        <taxon>Bacteria</taxon>
        <taxon>Pseudomonadati</taxon>
        <taxon>Bacteroidota</taxon>
        <taxon>Saprospiria</taxon>
        <taxon>Saprospirales</taxon>
        <taxon>Lewinellaceae</taxon>
        <taxon>Neolewinella</taxon>
    </lineage>
</organism>